<keyword evidence="6 13" id="KW-0560">Oxidoreductase</keyword>
<evidence type="ECO:0000256" key="11">
    <source>
        <dbReference type="ARBA" id="ARBA00033775"/>
    </source>
</evidence>
<evidence type="ECO:0000256" key="9">
    <source>
        <dbReference type="ARBA" id="ARBA00025737"/>
    </source>
</evidence>
<dbReference type="SUPFAM" id="SSF54909">
    <property type="entry name" value="Dimeric alpha+beta barrel"/>
    <property type="match status" value="1"/>
</dbReference>
<dbReference type="GO" id="GO:0046872">
    <property type="term" value="F:metal ion binding"/>
    <property type="evidence" value="ECO:0007669"/>
    <property type="project" value="UniProtKB-KW"/>
</dbReference>
<dbReference type="AlphaFoldDB" id="A0A917W552"/>
<reference evidence="17" key="2">
    <citation type="submission" date="2020-09" db="EMBL/GenBank/DDBJ databases">
        <authorList>
            <person name="Sun Q."/>
            <person name="Zhou Y."/>
        </authorList>
    </citation>
    <scope>NUCLEOTIDE SEQUENCE</scope>
    <source>
        <strain evidence="17">CGMCC 4.7306</strain>
    </source>
</reference>
<keyword evidence="18" id="KW-1185">Reference proteome</keyword>
<dbReference type="PANTHER" id="PTHR30521:SF4">
    <property type="entry name" value="DEFERROCHELATASE"/>
    <property type="match status" value="1"/>
</dbReference>
<feature type="domain" description="Dyp-type peroxidase C-terminal" evidence="16">
    <location>
        <begin position="252"/>
        <end position="430"/>
    </location>
</feature>
<evidence type="ECO:0000256" key="10">
    <source>
        <dbReference type="ARBA" id="ARBA00033771"/>
    </source>
</evidence>
<dbReference type="EMBL" id="BMMZ01000007">
    <property type="protein sequence ID" value="GGL69273.1"/>
    <property type="molecule type" value="Genomic_DNA"/>
</dbReference>
<dbReference type="InterPro" id="IPR006314">
    <property type="entry name" value="Dyp_peroxidase"/>
</dbReference>
<gene>
    <name evidence="17" type="ORF">GCM10011575_29900</name>
</gene>
<evidence type="ECO:0000256" key="2">
    <source>
        <dbReference type="ARBA" id="ARBA00022559"/>
    </source>
</evidence>
<evidence type="ECO:0000259" key="15">
    <source>
        <dbReference type="Pfam" id="PF04261"/>
    </source>
</evidence>
<dbReference type="InterPro" id="IPR011008">
    <property type="entry name" value="Dimeric_a/b-barrel"/>
</dbReference>
<dbReference type="Pfam" id="PF04261">
    <property type="entry name" value="Dyp_perox_N"/>
    <property type="match status" value="1"/>
</dbReference>
<dbReference type="InterPro" id="IPR048327">
    <property type="entry name" value="Dyp_perox_N"/>
</dbReference>
<keyword evidence="2 13" id="KW-0575">Peroxidase</keyword>
<dbReference type="InterPro" id="IPR006313">
    <property type="entry name" value="EfeB/EfeN"/>
</dbReference>
<sequence>MSDQQDAGRDQTPDATADEMRDQPTGPDQPARRGLSRRGFFTGAGAGVVAGALAAGGGTAFAMSHGEDDATEGVDFNNSYPFYTGTHQAGIQTEPQRYCVYMTFDLVSATATDLQVLLARWSAAIAQLMQGKPIGAVAPTQPNAVAPDTGEAYNLGPSSLTVTLGLGPGVFDHRFGLADKKPKLLEPLPALPSDQLQKGYTGGDLSLQACADDPQVAYHAIRNLARMGRGTVGTRWTVMGFGRASAGKGQSTPRNLLGFKDGTRNIKEQSDFTDHVWVGDGDVAWMRGGSYQVARKIQMNIEIWDADRVSDQQQVIGRTKNVGAPLSGNAEFDTPNFTAKDAAGDIKIPVTSHIALAAHENNNGVKILRRSYNYTDGISQFGQLDAGLLFIAYMDTPQSFIQLQEKLGSSDLLNEYIGHIGSGIFAIPPAPAQGHYLGEALFG</sequence>
<keyword evidence="5" id="KW-0732">Signal</keyword>
<feature type="domain" description="Dyp-type peroxidase N-terminal" evidence="15">
    <location>
        <begin position="88"/>
        <end position="241"/>
    </location>
</feature>
<dbReference type="GO" id="GO:0033212">
    <property type="term" value="P:iron import into cell"/>
    <property type="evidence" value="ECO:0007669"/>
    <property type="project" value="InterPro"/>
</dbReference>
<name>A0A917W552_9ACTN</name>
<dbReference type="NCBIfam" id="TIGR01412">
    <property type="entry name" value="tat_substr_1"/>
    <property type="match status" value="1"/>
</dbReference>
<keyword evidence="4 13" id="KW-0479">Metal-binding</keyword>
<comment type="function">
    <text evidence="13">Involved in the recovery of exogenous heme iron. Extracts iron from heme while preserving the protoporphyrin ring intact.</text>
</comment>
<organism evidence="17 18">
    <name type="scientific">Microlunatus endophyticus</name>
    <dbReference type="NCBI Taxonomy" id="1716077"/>
    <lineage>
        <taxon>Bacteria</taxon>
        <taxon>Bacillati</taxon>
        <taxon>Actinomycetota</taxon>
        <taxon>Actinomycetes</taxon>
        <taxon>Propionibacteriales</taxon>
        <taxon>Propionibacteriaceae</taxon>
        <taxon>Microlunatus</taxon>
    </lineage>
</organism>
<comment type="similarity">
    <text evidence="9 13">Belongs to the DyP-type peroxidase family.</text>
</comment>
<evidence type="ECO:0000256" key="13">
    <source>
        <dbReference type="RuleBase" id="RU365017"/>
    </source>
</evidence>
<evidence type="ECO:0000256" key="7">
    <source>
        <dbReference type="ARBA" id="ARBA00023004"/>
    </source>
</evidence>
<dbReference type="GO" id="GO:0030313">
    <property type="term" value="C:cell envelope"/>
    <property type="evidence" value="ECO:0007669"/>
    <property type="project" value="UniProtKB-SubCell"/>
</dbReference>
<dbReference type="PANTHER" id="PTHR30521">
    <property type="entry name" value="DEFERROCHELATASE/PEROXIDASE"/>
    <property type="match status" value="1"/>
</dbReference>
<evidence type="ECO:0000256" key="14">
    <source>
        <dbReference type="SAM" id="MobiDB-lite"/>
    </source>
</evidence>
<evidence type="ECO:0000313" key="18">
    <source>
        <dbReference type="Proteomes" id="UP000613840"/>
    </source>
</evidence>
<dbReference type="GO" id="GO:0020037">
    <property type="term" value="F:heme binding"/>
    <property type="evidence" value="ECO:0007669"/>
    <property type="project" value="InterPro"/>
</dbReference>
<evidence type="ECO:0000313" key="17">
    <source>
        <dbReference type="EMBL" id="GGL69273.1"/>
    </source>
</evidence>
<dbReference type="Pfam" id="PF20628">
    <property type="entry name" value="Dyp_perox_C"/>
    <property type="match status" value="1"/>
</dbReference>
<dbReference type="Proteomes" id="UP000613840">
    <property type="component" value="Unassembled WGS sequence"/>
</dbReference>
<dbReference type="GO" id="GO:0004325">
    <property type="term" value="F:ferrochelatase activity"/>
    <property type="evidence" value="ECO:0007669"/>
    <property type="project" value="UniProtKB-EC"/>
</dbReference>
<keyword evidence="8" id="KW-0456">Lyase</keyword>
<comment type="catalytic activity">
    <reaction evidence="12">
        <text>heme b + 2 H(+) = protoporphyrin IX + Fe(2+)</text>
        <dbReference type="Rhea" id="RHEA:22584"/>
        <dbReference type="ChEBI" id="CHEBI:15378"/>
        <dbReference type="ChEBI" id="CHEBI:29033"/>
        <dbReference type="ChEBI" id="CHEBI:57306"/>
        <dbReference type="ChEBI" id="CHEBI:60344"/>
        <dbReference type="EC" id="4.98.1.1"/>
    </reaction>
    <physiologicalReaction direction="left-to-right" evidence="12">
        <dbReference type="Rhea" id="RHEA:22585"/>
    </physiologicalReaction>
</comment>
<evidence type="ECO:0000259" key="16">
    <source>
        <dbReference type="Pfam" id="PF20628"/>
    </source>
</evidence>
<dbReference type="PROSITE" id="PS51404">
    <property type="entry name" value="DYP_PEROXIDASE"/>
    <property type="match status" value="1"/>
</dbReference>
<accession>A0A917W552</accession>
<protein>
    <recommendedName>
        <fullName evidence="10 13">Deferrochelatase</fullName>
        <ecNumber evidence="13">1.11.1.-</ecNumber>
    </recommendedName>
    <alternativeName>
        <fullName evidence="11 13">Peroxidase EfeB</fullName>
    </alternativeName>
</protein>
<reference evidence="17" key="1">
    <citation type="journal article" date="2014" name="Int. J. Syst. Evol. Microbiol.">
        <title>Complete genome sequence of Corynebacterium casei LMG S-19264T (=DSM 44701T), isolated from a smear-ripened cheese.</title>
        <authorList>
            <consortium name="US DOE Joint Genome Institute (JGI-PGF)"/>
            <person name="Walter F."/>
            <person name="Albersmeier A."/>
            <person name="Kalinowski J."/>
            <person name="Ruckert C."/>
        </authorList>
    </citation>
    <scope>NUCLEOTIDE SEQUENCE</scope>
    <source>
        <strain evidence="17">CGMCC 4.7306</strain>
    </source>
</reference>
<dbReference type="GO" id="GO:0005829">
    <property type="term" value="C:cytosol"/>
    <property type="evidence" value="ECO:0007669"/>
    <property type="project" value="TreeGrafter"/>
</dbReference>
<feature type="compositionally biased region" description="Basic and acidic residues" evidence="14">
    <location>
        <begin position="1"/>
        <end position="22"/>
    </location>
</feature>
<evidence type="ECO:0000256" key="4">
    <source>
        <dbReference type="ARBA" id="ARBA00022723"/>
    </source>
</evidence>
<evidence type="ECO:0000256" key="8">
    <source>
        <dbReference type="ARBA" id="ARBA00023239"/>
    </source>
</evidence>
<keyword evidence="3 13" id="KW-0349">Heme</keyword>
<evidence type="ECO:0000256" key="6">
    <source>
        <dbReference type="ARBA" id="ARBA00023002"/>
    </source>
</evidence>
<evidence type="ECO:0000256" key="12">
    <source>
        <dbReference type="ARBA" id="ARBA00048856"/>
    </source>
</evidence>
<dbReference type="InterPro" id="IPR006311">
    <property type="entry name" value="TAT_signal"/>
</dbReference>
<feature type="region of interest" description="Disordered" evidence="14">
    <location>
        <begin position="1"/>
        <end position="37"/>
    </location>
</feature>
<comment type="subcellular location">
    <subcellularLocation>
        <location evidence="1">Cell envelope</location>
    </subcellularLocation>
</comment>
<evidence type="ECO:0000256" key="5">
    <source>
        <dbReference type="ARBA" id="ARBA00022729"/>
    </source>
</evidence>
<comment type="caution">
    <text evidence="17">The sequence shown here is derived from an EMBL/GenBank/DDBJ whole genome shotgun (WGS) entry which is preliminary data.</text>
</comment>
<dbReference type="InterPro" id="IPR048328">
    <property type="entry name" value="Dyp_perox_C"/>
</dbReference>
<evidence type="ECO:0000256" key="1">
    <source>
        <dbReference type="ARBA" id="ARBA00004196"/>
    </source>
</evidence>
<keyword evidence="7 13" id="KW-0408">Iron</keyword>
<dbReference type="GO" id="GO:0004601">
    <property type="term" value="F:peroxidase activity"/>
    <property type="evidence" value="ECO:0007669"/>
    <property type="project" value="UniProtKB-KW"/>
</dbReference>
<proteinExistence type="inferred from homology"/>
<comment type="cofactor">
    <cofactor evidence="13">
        <name>heme b</name>
        <dbReference type="ChEBI" id="CHEBI:60344"/>
    </cofactor>
    <text evidence="13">Binds 1 heme b (iron(II)-protoporphyrin IX) group non-covalently per subunit.</text>
</comment>
<evidence type="ECO:0000256" key="3">
    <source>
        <dbReference type="ARBA" id="ARBA00022617"/>
    </source>
</evidence>
<dbReference type="PROSITE" id="PS51318">
    <property type="entry name" value="TAT"/>
    <property type="match status" value="1"/>
</dbReference>
<dbReference type="NCBIfam" id="TIGR01413">
    <property type="entry name" value="Dyp_perox_fam"/>
    <property type="match status" value="1"/>
</dbReference>
<dbReference type="EC" id="1.11.1.-" evidence="13"/>